<evidence type="ECO:0000313" key="1">
    <source>
        <dbReference type="EMBL" id="JAD90616.1"/>
    </source>
</evidence>
<protein>
    <submittedName>
        <fullName evidence="1">Uncharacterized protein</fullName>
    </submittedName>
</protein>
<dbReference type="AlphaFoldDB" id="A0A0A9DS73"/>
<name>A0A0A9DS73_ARUDO</name>
<proteinExistence type="predicted"/>
<sequence>MSCTSLHLSECMQWSSILSGIKNYPPHFLKSNFEMLAKLWVLCLRILLSMWTTKHQLMQVANMCKECYLSTDNNILDLS</sequence>
<organism evidence="1">
    <name type="scientific">Arundo donax</name>
    <name type="common">Giant reed</name>
    <name type="synonym">Donax arundinaceus</name>
    <dbReference type="NCBI Taxonomy" id="35708"/>
    <lineage>
        <taxon>Eukaryota</taxon>
        <taxon>Viridiplantae</taxon>
        <taxon>Streptophyta</taxon>
        <taxon>Embryophyta</taxon>
        <taxon>Tracheophyta</taxon>
        <taxon>Spermatophyta</taxon>
        <taxon>Magnoliopsida</taxon>
        <taxon>Liliopsida</taxon>
        <taxon>Poales</taxon>
        <taxon>Poaceae</taxon>
        <taxon>PACMAD clade</taxon>
        <taxon>Arundinoideae</taxon>
        <taxon>Arundineae</taxon>
        <taxon>Arundo</taxon>
    </lineage>
</organism>
<reference evidence="1" key="1">
    <citation type="submission" date="2014-09" db="EMBL/GenBank/DDBJ databases">
        <authorList>
            <person name="Magalhaes I.L.F."/>
            <person name="Oliveira U."/>
            <person name="Santos F.R."/>
            <person name="Vidigal T.H.D.A."/>
            <person name="Brescovit A.D."/>
            <person name="Santos A.J."/>
        </authorList>
    </citation>
    <scope>NUCLEOTIDE SEQUENCE</scope>
    <source>
        <tissue evidence="1">Shoot tissue taken approximately 20 cm above the soil surface</tissue>
    </source>
</reference>
<reference evidence="1" key="2">
    <citation type="journal article" date="2015" name="Data Brief">
        <title>Shoot transcriptome of the giant reed, Arundo donax.</title>
        <authorList>
            <person name="Barrero R.A."/>
            <person name="Guerrero F.D."/>
            <person name="Moolhuijzen P."/>
            <person name="Goolsby J.A."/>
            <person name="Tidwell J."/>
            <person name="Bellgard S.E."/>
            <person name="Bellgard M.I."/>
        </authorList>
    </citation>
    <scope>NUCLEOTIDE SEQUENCE</scope>
    <source>
        <tissue evidence="1">Shoot tissue taken approximately 20 cm above the soil surface</tissue>
    </source>
</reference>
<accession>A0A0A9DS73</accession>
<dbReference type="EMBL" id="GBRH01207279">
    <property type="protein sequence ID" value="JAD90616.1"/>
    <property type="molecule type" value="Transcribed_RNA"/>
</dbReference>